<keyword evidence="6 7" id="KW-0862">Zinc</keyword>
<keyword evidence="9" id="KW-1185">Reference proteome</keyword>
<dbReference type="GO" id="GO:0004222">
    <property type="term" value="F:metalloendopeptidase activity"/>
    <property type="evidence" value="ECO:0007669"/>
    <property type="project" value="InterPro"/>
</dbReference>
<keyword evidence="7" id="KW-0963">Cytoplasm</keyword>
<keyword evidence="4 7" id="KW-0255">Endonuclease</keyword>
<keyword evidence="2 7" id="KW-0540">Nuclease</keyword>
<dbReference type="InterPro" id="IPR002036">
    <property type="entry name" value="YbeY"/>
</dbReference>
<dbReference type="Pfam" id="PF02130">
    <property type="entry name" value="YbeY"/>
    <property type="match status" value="1"/>
</dbReference>
<evidence type="ECO:0000313" key="8">
    <source>
        <dbReference type="EMBL" id="QNT68900.1"/>
    </source>
</evidence>
<comment type="similarity">
    <text evidence="1 7">Belongs to the endoribonuclease YbeY family.</text>
</comment>
<dbReference type="PANTHER" id="PTHR46986">
    <property type="entry name" value="ENDORIBONUCLEASE YBEY, CHLOROPLASTIC"/>
    <property type="match status" value="1"/>
</dbReference>
<organism evidence="8 9">
    <name type="scientific">Defluviicoccus vanus</name>
    <dbReference type="NCBI Taxonomy" id="111831"/>
    <lineage>
        <taxon>Bacteria</taxon>
        <taxon>Pseudomonadati</taxon>
        <taxon>Pseudomonadota</taxon>
        <taxon>Alphaproteobacteria</taxon>
        <taxon>Rhodospirillales</taxon>
        <taxon>Rhodospirillaceae</taxon>
        <taxon>Defluviicoccus</taxon>
    </lineage>
</organism>
<evidence type="ECO:0000256" key="3">
    <source>
        <dbReference type="ARBA" id="ARBA00022723"/>
    </source>
</evidence>
<dbReference type="EMBL" id="CP053923">
    <property type="protein sequence ID" value="QNT68900.1"/>
    <property type="molecule type" value="Genomic_DNA"/>
</dbReference>
<feature type="binding site" evidence="7">
    <location>
        <position position="139"/>
    </location>
    <ligand>
        <name>Zn(2+)</name>
        <dbReference type="ChEBI" id="CHEBI:29105"/>
        <note>catalytic</note>
    </ligand>
</feature>
<dbReference type="HAMAP" id="MF_00009">
    <property type="entry name" value="Endoribonucl_YbeY"/>
    <property type="match status" value="1"/>
</dbReference>
<evidence type="ECO:0000256" key="5">
    <source>
        <dbReference type="ARBA" id="ARBA00022801"/>
    </source>
</evidence>
<feature type="binding site" evidence="7">
    <location>
        <position position="133"/>
    </location>
    <ligand>
        <name>Zn(2+)</name>
        <dbReference type="ChEBI" id="CHEBI:29105"/>
        <note>catalytic</note>
    </ligand>
</feature>
<dbReference type="SUPFAM" id="SSF55486">
    <property type="entry name" value="Metalloproteases ('zincins'), catalytic domain"/>
    <property type="match status" value="1"/>
</dbReference>
<dbReference type="NCBIfam" id="TIGR00043">
    <property type="entry name" value="rRNA maturation RNase YbeY"/>
    <property type="match status" value="1"/>
</dbReference>
<dbReference type="InterPro" id="IPR020549">
    <property type="entry name" value="YbeY_CS"/>
</dbReference>
<dbReference type="Gene3D" id="3.40.390.30">
    <property type="entry name" value="Metalloproteases ('zincins'), catalytic domain"/>
    <property type="match status" value="1"/>
</dbReference>
<dbReference type="InterPro" id="IPR023091">
    <property type="entry name" value="MetalPrtase_cat_dom_sf_prd"/>
</dbReference>
<dbReference type="PROSITE" id="PS01306">
    <property type="entry name" value="UPF0054"/>
    <property type="match status" value="1"/>
</dbReference>
<keyword evidence="7" id="KW-0698">rRNA processing</keyword>
<evidence type="ECO:0000256" key="7">
    <source>
        <dbReference type="HAMAP-Rule" id="MF_00009"/>
    </source>
</evidence>
<dbReference type="Proteomes" id="UP000516369">
    <property type="component" value="Chromosome"/>
</dbReference>
<accession>A0A7H1MZL4</accession>
<comment type="cofactor">
    <cofactor evidence="7">
        <name>Zn(2+)</name>
        <dbReference type="ChEBI" id="CHEBI:29105"/>
    </cofactor>
    <text evidence="7">Binds 1 zinc ion.</text>
</comment>
<keyword evidence="3 7" id="KW-0479">Metal-binding</keyword>
<sequence>MAVAGDLDLDLMTLTAAWQAAIPDVEAQCRRSATAAFASVWRDSRPAEASLVLTDDAHIRQLNRDYRQRDEPTNVLAFAALEGGHLLTGGDMLGPVVLGDVVVAYETLLAEAARDVKLPADHLCHLVVHGILHLLGYDHQKGEDAATMEALEVRVLATLGVPDPYAADSDV</sequence>
<evidence type="ECO:0000256" key="6">
    <source>
        <dbReference type="ARBA" id="ARBA00022833"/>
    </source>
</evidence>
<proteinExistence type="inferred from homology"/>
<dbReference type="KEGG" id="dvn:HQ394_05455"/>
<comment type="function">
    <text evidence="7">Single strand-specific metallo-endoribonuclease involved in late-stage 70S ribosome quality control and in maturation of the 3' terminus of the 16S rRNA.</text>
</comment>
<name>A0A7H1MZL4_9PROT</name>
<keyword evidence="5 7" id="KW-0378">Hydrolase</keyword>
<dbReference type="RefSeq" id="WP_190262410.1">
    <property type="nucleotide sequence ID" value="NZ_CP053923.1"/>
</dbReference>
<evidence type="ECO:0000256" key="4">
    <source>
        <dbReference type="ARBA" id="ARBA00022759"/>
    </source>
</evidence>
<dbReference type="PANTHER" id="PTHR46986:SF1">
    <property type="entry name" value="ENDORIBONUCLEASE YBEY, CHLOROPLASTIC"/>
    <property type="match status" value="1"/>
</dbReference>
<dbReference type="GO" id="GO:0006364">
    <property type="term" value="P:rRNA processing"/>
    <property type="evidence" value="ECO:0007669"/>
    <property type="project" value="UniProtKB-UniRule"/>
</dbReference>
<evidence type="ECO:0000313" key="9">
    <source>
        <dbReference type="Proteomes" id="UP000516369"/>
    </source>
</evidence>
<dbReference type="GO" id="GO:0004521">
    <property type="term" value="F:RNA endonuclease activity"/>
    <property type="evidence" value="ECO:0007669"/>
    <property type="project" value="UniProtKB-UniRule"/>
</dbReference>
<evidence type="ECO:0000256" key="2">
    <source>
        <dbReference type="ARBA" id="ARBA00022722"/>
    </source>
</evidence>
<dbReference type="GO" id="GO:0008270">
    <property type="term" value="F:zinc ion binding"/>
    <property type="evidence" value="ECO:0007669"/>
    <property type="project" value="UniProtKB-UniRule"/>
</dbReference>
<evidence type="ECO:0000256" key="1">
    <source>
        <dbReference type="ARBA" id="ARBA00010875"/>
    </source>
</evidence>
<keyword evidence="7" id="KW-0690">Ribosome biogenesis</keyword>
<reference evidence="8 9" key="1">
    <citation type="submission" date="2020-05" db="EMBL/GenBank/DDBJ databases">
        <title>Complete closed genome sequence of Defluviicoccus vanus.</title>
        <authorList>
            <person name="Bessarab I."/>
            <person name="Arumugam K."/>
            <person name="Maszenan A.M."/>
            <person name="Seviour R.J."/>
            <person name="Williams R.B."/>
        </authorList>
    </citation>
    <scope>NUCLEOTIDE SEQUENCE [LARGE SCALE GENOMIC DNA]</scope>
    <source>
        <strain evidence="8 9">Ben 114</strain>
    </source>
</reference>
<dbReference type="GO" id="GO:0005737">
    <property type="term" value="C:cytoplasm"/>
    <property type="evidence" value="ECO:0007669"/>
    <property type="project" value="UniProtKB-SubCell"/>
</dbReference>
<dbReference type="AlphaFoldDB" id="A0A7H1MZL4"/>
<gene>
    <name evidence="7 8" type="primary">ybeY</name>
    <name evidence="8" type="ORF">HQ394_05455</name>
</gene>
<dbReference type="EC" id="3.1.-.-" evidence="7"/>
<comment type="subcellular location">
    <subcellularLocation>
        <location evidence="7">Cytoplasm</location>
    </subcellularLocation>
</comment>
<protein>
    <recommendedName>
        <fullName evidence="7">Endoribonuclease YbeY</fullName>
        <ecNumber evidence="7">3.1.-.-</ecNumber>
    </recommendedName>
</protein>
<feature type="binding site" evidence="7">
    <location>
        <position position="129"/>
    </location>
    <ligand>
        <name>Zn(2+)</name>
        <dbReference type="ChEBI" id="CHEBI:29105"/>
        <note>catalytic</note>
    </ligand>
</feature>